<evidence type="ECO:0000313" key="3">
    <source>
        <dbReference type="Proteomes" id="UP000887013"/>
    </source>
</evidence>
<gene>
    <name evidence="2" type="ORF">NPIL_3721</name>
</gene>
<feature type="compositionally biased region" description="Basic and acidic residues" evidence="1">
    <location>
        <begin position="10"/>
        <end position="20"/>
    </location>
</feature>
<keyword evidence="3" id="KW-1185">Reference proteome</keyword>
<reference evidence="2" key="1">
    <citation type="submission" date="2020-08" db="EMBL/GenBank/DDBJ databases">
        <title>Multicomponent nature underlies the extraordinary mechanical properties of spider dragline silk.</title>
        <authorList>
            <person name="Kono N."/>
            <person name="Nakamura H."/>
            <person name="Mori M."/>
            <person name="Yoshida Y."/>
            <person name="Ohtoshi R."/>
            <person name="Malay A.D."/>
            <person name="Moran D.A.P."/>
            <person name="Tomita M."/>
            <person name="Numata K."/>
            <person name="Arakawa K."/>
        </authorList>
    </citation>
    <scope>NUCLEOTIDE SEQUENCE</scope>
</reference>
<name>A0A8X6MQT8_NEPPI</name>
<proteinExistence type="predicted"/>
<feature type="compositionally biased region" description="Basic and acidic residues" evidence="1">
    <location>
        <begin position="90"/>
        <end position="102"/>
    </location>
</feature>
<comment type="caution">
    <text evidence="2">The sequence shown here is derived from an EMBL/GenBank/DDBJ whole genome shotgun (WGS) entry which is preliminary data.</text>
</comment>
<dbReference type="AlphaFoldDB" id="A0A8X6MQT8"/>
<accession>A0A8X6MQT8</accession>
<evidence type="ECO:0000313" key="2">
    <source>
        <dbReference type="EMBL" id="GFS72840.1"/>
    </source>
</evidence>
<organism evidence="2 3">
    <name type="scientific">Nephila pilipes</name>
    <name type="common">Giant wood spider</name>
    <name type="synonym">Nephila maculata</name>
    <dbReference type="NCBI Taxonomy" id="299642"/>
    <lineage>
        <taxon>Eukaryota</taxon>
        <taxon>Metazoa</taxon>
        <taxon>Ecdysozoa</taxon>
        <taxon>Arthropoda</taxon>
        <taxon>Chelicerata</taxon>
        <taxon>Arachnida</taxon>
        <taxon>Araneae</taxon>
        <taxon>Araneomorphae</taxon>
        <taxon>Entelegynae</taxon>
        <taxon>Araneoidea</taxon>
        <taxon>Nephilidae</taxon>
        <taxon>Nephila</taxon>
    </lineage>
</organism>
<dbReference type="EMBL" id="BMAW01049865">
    <property type="protein sequence ID" value="GFS72840.1"/>
    <property type="molecule type" value="Genomic_DNA"/>
</dbReference>
<feature type="region of interest" description="Disordered" evidence="1">
    <location>
        <begin position="1"/>
        <end position="102"/>
    </location>
</feature>
<protein>
    <submittedName>
        <fullName evidence="2">Uncharacterized protein</fullName>
    </submittedName>
</protein>
<sequence>MCSPEPQSDVLHDTVVHKSQEVPNSTLNSSEPQRMFEVVPDSRLHESPIESKSDVRSPEPQSDVLHNTLVHKSQEEPKSNFSEPQSDVVPDSRLHESSSIKI</sequence>
<evidence type="ECO:0000256" key="1">
    <source>
        <dbReference type="SAM" id="MobiDB-lite"/>
    </source>
</evidence>
<feature type="compositionally biased region" description="Basic and acidic residues" evidence="1">
    <location>
        <begin position="40"/>
        <end position="57"/>
    </location>
</feature>
<dbReference type="Proteomes" id="UP000887013">
    <property type="component" value="Unassembled WGS sequence"/>
</dbReference>
<feature type="compositionally biased region" description="Polar residues" evidence="1">
    <location>
        <begin position="21"/>
        <end position="32"/>
    </location>
</feature>